<evidence type="ECO:0000313" key="2">
    <source>
        <dbReference type="EMBL" id="URE21987.1"/>
    </source>
</evidence>
<dbReference type="OrthoDB" id="1877784at2759"/>
<keyword evidence="3" id="KW-1185">Reference proteome</keyword>
<feature type="signal peptide" evidence="1">
    <location>
        <begin position="1"/>
        <end position="16"/>
    </location>
</feature>
<dbReference type="AlphaFoldDB" id="A0A9E7H1N7"/>
<name>A0A9E7H1N7_9LILI</name>
<dbReference type="EMBL" id="CP097509">
    <property type="protein sequence ID" value="URE21987.1"/>
    <property type="molecule type" value="Genomic_DNA"/>
</dbReference>
<evidence type="ECO:0000256" key="1">
    <source>
        <dbReference type="SAM" id="SignalP"/>
    </source>
</evidence>
<protein>
    <submittedName>
        <fullName evidence="2">Uncharacterized protein</fullName>
    </submittedName>
</protein>
<organism evidence="2 3">
    <name type="scientific">Musa troglodytarum</name>
    <name type="common">fe'i banana</name>
    <dbReference type="NCBI Taxonomy" id="320322"/>
    <lineage>
        <taxon>Eukaryota</taxon>
        <taxon>Viridiplantae</taxon>
        <taxon>Streptophyta</taxon>
        <taxon>Embryophyta</taxon>
        <taxon>Tracheophyta</taxon>
        <taxon>Spermatophyta</taxon>
        <taxon>Magnoliopsida</taxon>
        <taxon>Liliopsida</taxon>
        <taxon>Zingiberales</taxon>
        <taxon>Musaceae</taxon>
        <taxon>Musa</taxon>
    </lineage>
</organism>
<reference evidence="2" key="1">
    <citation type="submission" date="2022-05" db="EMBL/GenBank/DDBJ databases">
        <title>The Musa troglodytarum L. genome provides insights into the mechanism of non-climacteric behaviour and enrichment of carotenoids.</title>
        <authorList>
            <person name="Wang J."/>
        </authorList>
    </citation>
    <scope>NUCLEOTIDE SEQUENCE</scope>
    <source>
        <tissue evidence="2">Leaf</tissue>
    </source>
</reference>
<sequence length="74" mass="8551">MMLILTTMVFTTLLSGFGCSDNKDITCPQVICSFPLRKQYLYVLSIKYDPFFFNLIIDEKLMLEVLKPFASKLC</sequence>
<proteinExistence type="predicted"/>
<evidence type="ECO:0000313" key="3">
    <source>
        <dbReference type="Proteomes" id="UP001055439"/>
    </source>
</evidence>
<keyword evidence="1" id="KW-0732">Signal</keyword>
<feature type="chain" id="PRO_5039615086" evidence="1">
    <location>
        <begin position="17"/>
        <end position="74"/>
    </location>
</feature>
<gene>
    <name evidence="2" type="ORF">MUK42_37297</name>
</gene>
<dbReference type="Proteomes" id="UP001055439">
    <property type="component" value="Chromosome 7"/>
</dbReference>
<accession>A0A9E7H1N7</accession>